<dbReference type="InterPro" id="IPR050951">
    <property type="entry name" value="Retrovirus_Pol_polyprotein"/>
</dbReference>
<dbReference type="EMBL" id="CAJOBC010082734">
    <property type="protein sequence ID" value="CAF4291139.1"/>
    <property type="molecule type" value="Genomic_DNA"/>
</dbReference>
<dbReference type="FunFam" id="1.10.340.70:FF:000001">
    <property type="entry name" value="Retrovirus-related Pol polyprotein from transposon gypsy-like Protein"/>
    <property type="match status" value="1"/>
</dbReference>
<dbReference type="Pfam" id="PF00665">
    <property type="entry name" value="rve"/>
    <property type="match status" value="1"/>
</dbReference>
<dbReference type="Gene3D" id="1.10.340.70">
    <property type="match status" value="1"/>
</dbReference>
<organism evidence="9 10">
    <name type="scientific">Didymodactylos carnosus</name>
    <dbReference type="NCBI Taxonomy" id="1234261"/>
    <lineage>
        <taxon>Eukaryota</taxon>
        <taxon>Metazoa</taxon>
        <taxon>Spiralia</taxon>
        <taxon>Gnathifera</taxon>
        <taxon>Rotifera</taxon>
        <taxon>Eurotatoria</taxon>
        <taxon>Bdelloidea</taxon>
        <taxon>Philodinida</taxon>
        <taxon>Philodinidae</taxon>
        <taxon>Didymodactylos</taxon>
    </lineage>
</organism>
<dbReference type="Gene3D" id="3.30.420.10">
    <property type="entry name" value="Ribonuclease H-like superfamily/Ribonuclease H"/>
    <property type="match status" value="1"/>
</dbReference>
<dbReference type="InterPro" id="IPR041588">
    <property type="entry name" value="Integrase_H2C2"/>
</dbReference>
<evidence type="ECO:0000313" key="9">
    <source>
        <dbReference type="EMBL" id="CAF4291139.1"/>
    </source>
</evidence>
<dbReference type="Gene3D" id="3.30.70.270">
    <property type="match status" value="1"/>
</dbReference>
<evidence type="ECO:0000256" key="3">
    <source>
        <dbReference type="ARBA" id="ARBA00022722"/>
    </source>
</evidence>
<evidence type="ECO:0000256" key="1">
    <source>
        <dbReference type="ARBA" id="ARBA00022679"/>
    </source>
</evidence>
<keyword evidence="1" id="KW-0808">Transferase</keyword>
<evidence type="ECO:0000256" key="6">
    <source>
        <dbReference type="ARBA" id="ARBA00022918"/>
    </source>
</evidence>
<accession>A0A8S2TIB2</accession>
<comment type="caution">
    <text evidence="9">The sequence shown here is derived from an EMBL/GenBank/DDBJ whole genome shotgun (WGS) entry which is preliminary data.</text>
</comment>
<dbReference type="InterPro" id="IPR012337">
    <property type="entry name" value="RNaseH-like_sf"/>
</dbReference>
<dbReference type="PANTHER" id="PTHR37984:SF5">
    <property type="entry name" value="PROTEIN NYNRIN-LIKE"/>
    <property type="match status" value="1"/>
</dbReference>
<evidence type="ECO:0000259" key="8">
    <source>
        <dbReference type="PROSITE" id="PS50994"/>
    </source>
</evidence>
<dbReference type="GO" id="GO:0015074">
    <property type="term" value="P:DNA integration"/>
    <property type="evidence" value="ECO:0007669"/>
    <property type="project" value="InterPro"/>
</dbReference>
<dbReference type="GO" id="GO:0003676">
    <property type="term" value="F:nucleic acid binding"/>
    <property type="evidence" value="ECO:0007669"/>
    <property type="project" value="InterPro"/>
</dbReference>
<feature type="compositionally biased region" description="Acidic residues" evidence="7">
    <location>
        <begin position="235"/>
        <end position="244"/>
    </location>
</feature>
<dbReference type="OrthoDB" id="115435at2759"/>
<name>A0A8S2TIB2_9BILA</name>
<dbReference type="InterPro" id="IPR041373">
    <property type="entry name" value="RT_RNaseH"/>
</dbReference>
<dbReference type="GO" id="GO:0003964">
    <property type="term" value="F:RNA-directed DNA polymerase activity"/>
    <property type="evidence" value="ECO:0007669"/>
    <property type="project" value="UniProtKB-KW"/>
</dbReference>
<dbReference type="CDD" id="cd09274">
    <property type="entry name" value="RNase_HI_RT_Ty3"/>
    <property type="match status" value="1"/>
</dbReference>
<dbReference type="PROSITE" id="PS50994">
    <property type="entry name" value="INTEGRASE"/>
    <property type="match status" value="1"/>
</dbReference>
<dbReference type="Pfam" id="PF17921">
    <property type="entry name" value="Integrase_H2C2"/>
    <property type="match status" value="1"/>
</dbReference>
<feature type="region of interest" description="Disordered" evidence="7">
    <location>
        <begin position="227"/>
        <end position="291"/>
    </location>
</feature>
<dbReference type="AlphaFoldDB" id="A0A8S2TIB2"/>
<gene>
    <name evidence="9" type="ORF">SRO942_LOCUS33754</name>
</gene>
<dbReference type="FunFam" id="3.30.420.10:FF:000032">
    <property type="entry name" value="Retrovirus-related Pol polyprotein from transposon 297-like Protein"/>
    <property type="match status" value="1"/>
</dbReference>
<dbReference type="InterPro" id="IPR036397">
    <property type="entry name" value="RNaseH_sf"/>
</dbReference>
<sequence>METNYLGHNITHGEIRPSPDNIRGLLNTRIPTTAAEACKFVKGAEYYRKLIPNFSIIAEPLRKFVPTTKTERRKQQKQHITLNSVELHAFEELKQILTSDLVLRLPNNNYQHKLQTDASDESVGAVLLQIYPEGDRPVGFLSKRFTNAQRKWTPTEQECFALICAINKWSVYLTGTKFTWDTDHQALIHLKNKAQTNKRCERWRLKIAEFDIKIKHIRGIHNSMPDYLSRSPVDPPEDDPDEIVETLSKSTQTEDETHPVVAVVQTRSRTKLTPLNNQTSSSAPSSPSDNKIAQHLTQIPDEANRIFPFSLGDLKRAQQADEQVQKILSNTHQNGKYIVKNELLMRRKRPPVPFVPKGESRSSILKIYHDTPANGAHFGRDKTIYKIKQRYYWPSMIKDIKNYVQSCITCAQFNPQRRKPPGALKPIPPPSSVFQLLTMDVHGPISPTSKRGNKYIISLTDVLSKFVIAKAVRDCSAMTAVRFIKEEVIMKYGTPKCILTDNGSHFTANMMQELFKQIGVTHIYSTPYHPQTNGQIERFNSTMDAKIATLCNDNKTDWDDQLPFVIFNYNTSIHAITKQVPFEMTFGRSPVLPFDHQDLNVVLSQDPEYLSKLNSFLSSSTAQARQNIIKNQQQYKKRYDISRSNPKYAINDLVLVKTLNPRHKFDIRYEGPFRIIQQLASKTFIVEHVKKLPLRQQVTVDVLIPLFERRN</sequence>
<dbReference type="Pfam" id="PF17917">
    <property type="entry name" value="RT_RNaseH"/>
    <property type="match status" value="1"/>
</dbReference>
<evidence type="ECO:0000256" key="7">
    <source>
        <dbReference type="SAM" id="MobiDB-lite"/>
    </source>
</evidence>
<evidence type="ECO:0000313" key="10">
    <source>
        <dbReference type="Proteomes" id="UP000681722"/>
    </source>
</evidence>
<dbReference type="SUPFAM" id="SSF53098">
    <property type="entry name" value="Ribonuclease H-like"/>
    <property type="match status" value="1"/>
</dbReference>
<dbReference type="GO" id="GO:0004519">
    <property type="term" value="F:endonuclease activity"/>
    <property type="evidence" value="ECO:0007669"/>
    <property type="project" value="UniProtKB-KW"/>
</dbReference>
<reference evidence="9" key="1">
    <citation type="submission" date="2021-02" db="EMBL/GenBank/DDBJ databases">
        <authorList>
            <person name="Nowell W R."/>
        </authorList>
    </citation>
    <scope>NUCLEOTIDE SEQUENCE</scope>
</reference>
<keyword evidence="6" id="KW-0695">RNA-directed DNA polymerase</keyword>
<feature type="compositionally biased region" description="Polar residues" evidence="7">
    <location>
        <begin position="265"/>
        <end position="279"/>
    </location>
</feature>
<dbReference type="InterPro" id="IPR043502">
    <property type="entry name" value="DNA/RNA_pol_sf"/>
</dbReference>
<dbReference type="InterPro" id="IPR043128">
    <property type="entry name" value="Rev_trsase/Diguanyl_cyclase"/>
</dbReference>
<keyword evidence="2" id="KW-0548">Nucleotidyltransferase</keyword>
<feature type="domain" description="Integrase catalytic" evidence="8">
    <location>
        <begin position="424"/>
        <end position="589"/>
    </location>
</feature>
<evidence type="ECO:0000256" key="5">
    <source>
        <dbReference type="ARBA" id="ARBA00022801"/>
    </source>
</evidence>
<keyword evidence="4" id="KW-0255">Endonuclease</keyword>
<protein>
    <recommendedName>
        <fullName evidence="8">Integrase catalytic domain-containing protein</fullName>
    </recommendedName>
</protein>
<dbReference type="PANTHER" id="PTHR37984">
    <property type="entry name" value="PROTEIN CBG26694"/>
    <property type="match status" value="1"/>
</dbReference>
<dbReference type="Proteomes" id="UP000681722">
    <property type="component" value="Unassembled WGS sequence"/>
</dbReference>
<dbReference type="SUPFAM" id="SSF56672">
    <property type="entry name" value="DNA/RNA polymerases"/>
    <property type="match status" value="1"/>
</dbReference>
<dbReference type="GO" id="GO:0016787">
    <property type="term" value="F:hydrolase activity"/>
    <property type="evidence" value="ECO:0007669"/>
    <property type="project" value="UniProtKB-KW"/>
</dbReference>
<evidence type="ECO:0000256" key="4">
    <source>
        <dbReference type="ARBA" id="ARBA00022759"/>
    </source>
</evidence>
<keyword evidence="3" id="KW-0540">Nuclease</keyword>
<evidence type="ECO:0000256" key="2">
    <source>
        <dbReference type="ARBA" id="ARBA00022695"/>
    </source>
</evidence>
<proteinExistence type="predicted"/>
<keyword evidence="5" id="KW-0378">Hydrolase</keyword>
<dbReference type="InterPro" id="IPR001584">
    <property type="entry name" value="Integrase_cat-core"/>
</dbReference>